<evidence type="ECO:0000256" key="1">
    <source>
        <dbReference type="ARBA" id="ARBA00004479"/>
    </source>
</evidence>
<dbReference type="KEGG" id="spu:584387"/>
<reference evidence="12" key="1">
    <citation type="submission" date="2015-02" db="EMBL/GenBank/DDBJ databases">
        <title>Genome sequencing for Strongylocentrotus purpuratus.</title>
        <authorList>
            <person name="Murali S."/>
            <person name="Liu Y."/>
            <person name="Vee V."/>
            <person name="English A."/>
            <person name="Wang M."/>
            <person name="Skinner E."/>
            <person name="Han Y."/>
            <person name="Muzny D.M."/>
            <person name="Worley K.C."/>
            <person name="Gibbs R.A."/>
        </authorList>
    </citation>
    <scope>NUCLEOTIDE SEQUENCE</scope>
</reference>
<comment type="similarity">
    <text evidence="2 8">Belongs to the EMP24/GP25L family.</text>
</comment>
<dbReference type="GeneID" id="584387"/>
<evidence type="ECO:0000256" key="8">
    <source>
        <dbReference type="RuleBase" id="RU003827"/>
    </source>
</evidence>
<evidence type="ECO:0000259" key="10">
    <source>
        <dbReference type="PROSITE" id="PS50866"/>
    </source>
</evidence>
<dbReference type="RefSeq" id="XP_030849400.1">
    <property type="nucleotide sequence ID" value="XM_030993540.1"/>
</dbReference>
<dbReference type="InParanoid" id="A0A7M7PD20"/>
<evidence type="ECO:0000256" key="7">
    <source>
        <dbReference type="ARBA" id="ARBA00037847"/>
    </source>
</evidence>
<dbReference type="GO" id="GO:0016020">
    <property type="term" value="C:membrane"/>
    <property type="evidence" value="ECO:0007669"/>
    <property type="project" value="UniProtKB-SubCell"/>
</dbReference>
<keyword evidence="12" id="KW-1185">Reference proteome</keyword>
<dbReference type="InterPro" id="IPR015720">
    <property type="entry name" value="Emp24-like"/>
</dbReference>
<evidence type="ECO:0000256" key="9">
    <source>
        <dbReference type="SAM" id="Phobius"/>
    </source>
</evidence>
<keyword evidence="6 9" id="KW-0472">Membrane</keyword>
<feature type="transmembrane region" description="Helical" evidence="9">
    <location>
        <begin position="21"/>
        <end position="39"/>
    </location>
</feature>
<dbReference type="GO" id="GO:0005783">
    <property type="term" value="C:endoplasmic reticulum"/>
    <property type="evidence" value="ECO:0000318"/>
    <property type="project" value="GO_Central"/>
</dbReference>
<dbReference type="OMA" id="GQDQEDW"/>
<dbReference type="GO" id="GO:0007030">
    <property type="term" value="P:Golgi organization"/>
    <property type="evidence" value="ECO:0000318"/>
    <property type="project" value="GO_Central"/>
</dbReference>
<protein>
    <recommendedName>
        <fullName evidence="10">GOLD domain-containing protein</fullName>
    </recommendedName>
</protein>
<dbReference type="Pfam" id="PF01105">
    <property type="entry name" value="EMP24_GP25L"/>
    <property type="match status" value="1"/>
</dbReference>
<dbReference type="GO" id="GO:0005793">
    <property type="term" value="C:endoplasmic reticulum-Golgi intermediate compartment"/>
    <property type="evidence" value="ECO:0000318"/>
    <property type="project" value="GO_Central"/>
</dbReference>
<feature type="domain" description="GOLD" evidence="10">
    <location>
        <begin position="51"/>
        <end position="133"/>
    </location>
</feature>
<keyword evidence="3 8" id="KW-0812">Transmembrane</keyword>
<evidence type="ECO:0000256" key="2">
    <source>
        <dbReference type="ARBA" id="ARBA00007104"/>
    </source>
</evidence>
<sequence>MRPLADSFLPKILLKMENLRLILGYFIFLIVAELSSGIMHDLTVIVPPGRRECFHQTMKTGFNLEFEFQVLEGGDLDINFILRSPTNKALATEARKQDGIYSFNLQETGDYLMCFDNSFSRISEKIVYFDLALDYEDDGESDVPKWMDAVANRNEEVEITMEEIQTSLDIVSDNMRKSQTHQRQWRNIEFRDRYLSERNFERVNFWSLVNTIVMLVTLLIQVIMIRSLFGNTTKVRT</sequence>
<reference evidence="11" key="2">
    <citation type="submission" date="2021-01" db="UniProtKB">
        <authorList>
            <consortium name="EnsemblMetazoa"/>
        </authorList>
    </citation>
    <scope>IDENTIFICATION</scope>
</reference>
<keyword evidence="4" id="KW-0732">Signal</keyword>
<dbReference type="FunCoup" id="A0A7M7PD20">
    <property type="interactions" value="952"/>
</dbReference>
<accession>A0A7M7PD20</accession>
<dbReference type="GO" id="GO:0005794">
    <property type="term" value="C:Golgi apparatus"/>
    <property type="evidence" value="ECO:0000318"/>
    <property type="project" value="GO_Central"/>
</dbReference>
<dbReference type="GO" id="GO:0030134">
    <property type="term" value="C:COPII-coated ER to Golgi transport vesicle"/>
    <property type="evidence" value="ECO:0000318"/>
    <property type="project" value="GO_Central"/>
</dbReference>
<evidence type="ECO:0000256" key="4">
    <source>
        <dbReference type="ARBA" id="ARBA00022729"/>
    </source>
</evidence>
<dbReference type="InterPro" id="IPR009038">
    <property type="entry name" value="GOLD_dom"/>
</dbReference>
<dbReference type="OrthoDB" id="5976732at2759"/>
<dbReference type="Proteomes" id="UP000007110">
    <property type="component" value="Unassembled WGS sequence"/>
</dbReference>
<dbReference type="EnsemblMetazoa" id="XM_030993540">
    <property type="protein sequence ID" value="XP_030849400"/>
    <property type="gene ID" value="LOC584387"/>
</dbReference>
<dbReference type="InterPro" id="IPR036598">
    <property type="entry name" value="GOLD_dom_sf"/>
</dbReference>
<dbReference type="Gene3D" id="2.60.120.680">
    <property type="entry name" value="GOLD domain"/>
    <property type="match status" value="1"/>
</dbReference>
<organism evidence="11 12">
    <name type="scientific">Strongylocentrotus purpuratus</name>
    <name type="common">Purple sea urchin</name>
    <dbReference type="NCBI Taxonomy" id="7668"/>
    <lineage>
        <taxon>Eukaryota</taxon>
        <taxon>Metazoa</taxon>
        <taxon>Echinodermata</taxon>
        <taxon>Eleutherozoa</taxon>
        <taxon>Echinozoa</taxon>
        <taxon>Echinoidea</taxon>
        <taxon>Euechinoidea</taxon>
        <taxon>Echinacea</taxon>
        <taxon>Camarodonta</taxon>
        <taxon>Echinidea</taxon>
        <taxon>Strongylocentrotidae</taxon>
        <taxon>Strongylocentrotus</taxon>
    </lineage>
</organism>
<evidence type="ECO:0000256" key="6">
    <source>
        <dbReference type="ARBA" id="ARBA00023136"/>
    </source>
</evidence>
<comment type="subcellular location">
    <subcellularLocation>
        <location evidence="7">Endomembrane system</location>
        <topology evidence="7">Single-pass membrane protein</topology>
    </subcellularLocation>
    <subcellularLocation>
        <location evidence="1 8">Membrane</location>
        <topology evidence="1 8">Single-pass type I membrane protein</topology>
    </subcellularLocation>
</comment>
<proteinExistence type="inferred from homology"/>
<dbReference type="AlphaFoldDB" id="A0A7M7PD20"/>
<dbReference type="GO" id="GO:0006888">
    <property type="term" value="P:endoplasmic reticulum to Golgi vesicle-mediated transport"/>
    <property type="evidence" value="ECO:0000318"/>
    <property type="project" value="GO_Central"/>
</dbReference>
<evidence type="ECO:0000313" key="12">
    <source>
        <dbReference type="Proteomes" id="UP000007110"/>
    </source>
</evidence>
<keyword evidence="5 9" id="KW-1133">Transmembrane helix</keyword>
<dbReference type="GO" id="GO:0006886">
    <property type="term" value="P:intracellular protein transport"/>
    <property type="evidence" value="ECO:0000318"/>
    <property type="project" value="GO_Central"/>
</dbReference>
<dbReference type="PROSITE" id="PS50866">
    <property type="entry name" value="GOLD"/>
    <property type="match status" value="1"/>
</dbReference>
<evidence type="ECO:0000256" key="5">
    <source>
        <dbReference type="ARBA" id="ARBA00022989"/>
    </source>
</evidence>
<name>A0A7M7PD20_STRPU</name>
<dbReference type="SUPFAM" id="SSF101576">
    <property type="entry name" value="Supernatant protein factor (SPF), C-terminal domain"/>
    <property type="match status" value="1"/>
</dbReference>
<feature type="transmembrane region" description="Helical" evidence="9">
    <location>
        <begin position="205"/>
        <end position="229"/>
    </location>
</feature>
<dbReference type="SMART" id="SM01190">
    <property type="entry name" value="EMP24_GP25L"/>
    <property type="match status" value="1"/>
</dbReference>
<evidence type="ECO:0000256" key="3">
    <source>
        <dbReference type="ARBA" id="ARBA00022692"/>
    </source>
</evidence>
<dbReference type="PANTHER" id="PTHR22811">
    <property type="entry name" value="TRANSMEMBRANE EMP24 DOMAIN-CONTAINING PROTEIN"/>
    <property type="match status" value="1"/>
</dbReference>
<evidence type="ECO:0000313" key="11">
    <source>
        <dbReference type="EnsemblMetazoa" id="XP_030849400"/>
    </source>
</evidence>